<accession>A0A0C9QYD4</accession>
<name>A0A0C9QYD4_9HYME</name>
<protein>
    <submittedName>
        <fullName evidence="1">SHM2 protein</fullName>
    </submittedName>
</protein>
<dbReference type="EMBL" id="GBYB01005692">
    <property type="protein sequence ID" value="JAG75459.1"/>
    <property type="molecule type" value="Transcribed_RNA"/>
</dbReference>
<dbReference type="AlphaFoldDB" id="A0A0C9QYD4"/>
<organism evidence="1">
    <name type="scientific">Fopius arisanus</name>
    <dbReference type="NCBI Taxonomy" id="64838"/>
    <lineage>
        <taxon>Eukaryota</taxon>
        <taxon>Metazoa</taxon>
        <taxon>Ecdysozoa</taxon>
        <taxon>Arthropoda</taxon>
        <taxon>Hexapoda</taxon>
        <taxon>Insecta</taxon>
        <taxon>Pterygota</taxon>
        <taxon>Neoptera</taxon>
        <taxon>Endopterygota</taxon>
        <taxon>Hymenoptera</taxon>
        <taxon>Apocrita</taxon>
        <taxon>Ichneumonoidea</taxon>
        <taxon>Braconidae</taxon>
        <taxon>Opiinae</taxon>
        <taxon>Fopius</taxon>
    </lineage>
</organism>
<evidence type="ECO:0000313" key="1">
    <source>
        <dbReference type="EMBL" id="JAG75459.1"/>
    </source>
</evidence>
<reference evidence="1" key="1">
    <citation type="submission" date="2015-01" db="EMBL/GenBank/DDBJ databases">
        <title>Transcriptome Assembly of Fopius arisanus.</title>
        <authorList>
            <person name="Geib S."/>
        </authorList>
    </citation>
    <scope>NUCLEOTIDE SEQUENCE</scope>
</reference>
<sequence>MYLEERIECTELGKGQPLLFIPVLRACPQNEFLEDSLHTFHLSKSKWGSESWPRQSEWRQLDVELALLLNFRDRLEGKYLPTIFHQAFGSTPETIRIATWNDRLENQRIKSIDFPFRLESFNSAKTKVDMTTSWIPHF</sequence>
<gene>
    <name evidence="1" type="primary">SHM2</name>
    <name evidence="1" type="ORF">g.35615</name>
</gene>
<proteinExistence type="predicted"/>